<name>A0A174F271_9FIRM</name>
<proteinExistence type="predicted"/>
<dbReference type="AlphaFoldDB" id="A0A174F271"/>
<sequence>MKVNKLEERFVKMSVGTIDIYTFPMTVNDLAKISYVAVRGRDKEEGAVQRVLNKKRISSIKQYVLDGNMFVNSFVINWNDENYVPEIIDDQIIIPLVDSVAQLIDGQHRLEGLKEAVKVDESINNKTLLVSMVIGLKTKEAAKIFININSEQKPVPKSLIFDLYGVTEDDKNFAITRSGDIAKELNENVDSPFYNLIKYPGNPRGKGKIDLSTVVSVLKKYVDVDGKFVENNIRDLNLQSQFIINYFSSIKYHWEKEDMWGNASQNVFFKASGFIAAVEFFFEYVFPKCVDKKSFKLDYLISLFDFTKTTLITNNDIKGSDGKSARKMIIDNLKEGLITEAPQENEYEY</sequence>
<organism evidence="1 2">
    <name type="scientific">Dorea longicatena</name>
    <dbReference type="NCBI Taxonomy" id="88431"/>
    <lineage>
        <taxon>Bacteria</taxon>
        <taxon>Bacillati</taxon>
        <taxon>Bacillota</taxon>
        <taxon>Clostridia</taxon>
        <taxon>Lachnospirales</taxon>
        <taxon>Lachnospiraceae</taxon>
        <taxon>Dorea</taxon>
    </lineage>
</organism>
<dbReference type="EMBL" id="CYYM01000013">
    <property type="protein sequence ID" value="CUO44164.1"/>
    <property type="molecule type" value="Genomic_DNA"/>
</dbReference>
<reference evidence="1 2" key="1">
    <citation type="submission" date="2015-09" db="EMBL/GenBank/DDBJ databases">
        <authorList>
            <consortium name="Pathogen Informatics"/>
        </authorList>
    </citation>
    <scope>NUCLEOTIDE SEQUENCE [LARGE SCALE GENOMIC DNA]</scope>
    <source>
        <strain evidence="1 2">2789STDY5608851</strain>
    </source>
</reference>
<dbReference type="NCBIfam" id="TIGR03187">
    <property type="entry name" value="DGQHR"/>
    <property type="match status" value="1"/>
</dbReference>
<accession>A0A174F271</accession>
<protein>
    <submittedName>
        <fullName evidence="1">DGQHR domain</fullName>
    </submittedName>
</protein>
<dbReference type="RefSeq" id="WP_055195172.1">
    <property type="nucleotide sequence ID" value="NZ_CYYM01000013.1"/>
</dbReference>
<dbReference type="InterPro" id="IPR017601">
    <property type="entry name" value="DGQHR-contain_dom"/>
</dbReference>
<dbReference type="InterPro" id="IPR017642">
    <property type="entry name" value="DNA_S_mod_DndB"/>
</dbReference>
<gene>
    <name evidence="1" type="ORF">ERS852408_02170</name>
</gene>
<dbReference type="CDD" id="cd16413">
    <property type="entry name" value="DGQHR_domain"/>
    <property type="match status" value="1"/>
</dbReference>
<dbReference type="Pfam" id="PF14072">
    <property type="entry name" value="DndB"/>
    <property type="match status" value="1"/>
</dbReference>
<evidence type="ECO:0000313" key="1">
    <source>
        <dbReference type="EMBL" id="CUO44164.1"/>
    </source>
</evidence>
<dbReference type="Proteomes" id="UP000095380">
    <property type="component" value="Unassembled WGS sequence"/>
</dbReference>
<evidence type="ECO:0000313" key="2">
    <source>
        <dbReference type="Proteomes" id="UP000095380"/>
    </source>
</evidence>